<dbReference type="InterPro" id="IPR014284">
    <property type="entry name" value="RNA_pol_sigma-70_dom"/>
</dbReference>
<reference evidence="7 8" key="1">
    <citation type="submission" date="2016-10" db="EMBL/GenBank/DDBJ databases">
        <authorList>
            <person name="de Groot N.N."/>
        </authorList>
    </citation>
    <scope>NUCLEOTIDE SEQUENCE [LARGE SCALE GENOMIC DNA]</scope>
    <source>
        <strain evidence="8">E92,LMG 26720,CCM 7988</strain>
    </source>
</reference>
<protein>
    <submittedName>
        <fullName evidence="7">RNA polymerase sigma-70 factor, ECF subfamily</fullName>
    </submittedName>
</protein>
<keyword evidence="4" id="KW-0804">Transcription</keyword>
<dbReference type="NCBIfam" id="TIGR02985">
    <property type="entry name" value="Sig70_bacteroi1"/>
    <property type="match status" value="1"/>
</dbReference>
<keyword evidence="2" id="KW-0805">Transcription regulation</keyword>
<dbReference type="GO" id="GO:0003677">
    <property type="term" value="F:DNA binding"/>
    <property type="evidence" value="ECO:0007669"/>
    <property type="project" value="InterPro"/>
</dbReference>
<evidence type="ECO:0000256" key="3">
    <source>
        <dbReference type="ARBA" id="ARBA00023082"/>
    </source>
</evidence>
<dbReference type="Pfam" id="PF08281">
    <property type="entry name" value="Sigma70_r4_2"/>
    <property type="match status" value="1"/>
</dbReference>
<dbReference type="GO" id="GO:0016987">
    <property type="term" value="F:sigma factor activity"/>
    <property type="evidence" value="ECO:0007669"/>
    <property type="project" value="UniProtKB-KW"/>
</dbReference>
<dbReference type="InterPro" id="IPR013249">
    <property type="entry name" value="RNA_pol_sigma70_r4_t2"/>
</dbReference>
<evidence type="ECO:0000259" key="6">
    <source>
        <dbReference type="Pfam" id="PF08281"/>
    </source>
</evidence>
<dbReference type="AlphaFoldDB" id="A0A1I5VUV4"/>
<dbReference type="SUPFAM" id="SSF88659">
    <property type="entry name" value="Sigma3 and sigma4 domains of RNA polymerase sigma factors"/>
    <property type="match status" value="1"/>
</dbReference>
<name>A0A1I5VUV4_9BACT</name>
<dbReference type="OrthoDB" id="679904at2"/>
<organism evidence="7 8">
    <name type="scientific">Pseudarcicella hirudinis</name>
    <dbReference type="NCBI Taxonomy" id="1079859"/>
    <lineage>
        <taxon>Bacteria</taxon>
        <taxon>Pseudomonadati</taxon>
        <taxon>Bacteroidota</taxon>
        <taxon>Cytophagia</taxon>
        <taxon>Cytophagales</taxon>
        <taxon>Flectobacillaceae</taxon>
        <taxon>Pseudarcicella</taxon>
    </lineage>
</organism>
<dbReference type="GO" id="GO:0006352">
    <property type="term" value="P:DNA-templated transcription initiation"/>
    <property type="evidence" value="ECO:0007669"/>
    <property type="project" value="InterPro"/>
</dbReference>
<proteinExistence type="inferred from homology"/>
<dbReference type="EMBL" id="FOXH01000010">
    <property type="protein sequence ID" value="SFQ11183.1"/>
    <property type="molecule type" value="Genomic_DNA"/>
</dbReference>
<evidence type="ECO:0000256" key="1">
    <source>
        <dbReference type="ARBA" id="ARBA00010641"/>
    </source>
</evidence>
<dbReference type="InterPro" id="IPR039425">
    <property type="entry name" value="RNA_pol_sigma-70-like"/>
</dbReference>
<evidence type="ECO:0000256" key="2">
    <source>
        <dbReference type="ARBA" id="ARBA00023015"/>
    </source>
</evidence>
<accession>A0A1I5VUV4</accession>
<evidence type="ECO:0000256" key="4">
    <source>
        <dbReference type="ARBA" id="ARBA00023163"/>
    </source>
</evidence>
<dbReference type="InterPro" id="IPR036388">
    <property type="entry name" value="WH-like_DNA-bd_sf"/>
</dbReference>
<dbReference type="Proteomes" id="UP000199306">
    <property type="component" value="Unassembled WGS sequence"/>
</dbReference>
<feature type="domain" description="RNA polymerase sigma-70 region 2" evidence="5">
    <location>
        <begin position="26"/>
        <end position="90"/>
    </location>
</feature>
<comment type="similarity">
    <text evidence="1">Belongs to the sigma-70 factor family. ECF subfamily.</text>
</comment>
<dbReference type="Gene3D" id="1.10.10.10">
    <property type="entry name" value="Winged helix-like DNA-binding domain superfamily/Winged helix DNA-binding domain"/>
    <property type="match status" value="1"/>
</dbReference>
<dbReference type="PANTHER" id="PTHR43133">
    <property type="entry name" value="RNA POLYMERASE ECF-TYPE SIGMA FACTO"/>
    <property type="match status" value="1"/>
</dbReference>
<dbReference type="Pfam" id="PF04542">
    <property type="entry name" value="Sigma70_r2"/>
    <property type="match status" value="1"/>
</dbReference>
<keyword evidence="3" id="KW-0731">Sigma factor</keyword>
<dbReference type="SUPFAM" id="SSF88946">
    <property type="entry name" value="Sigma2 domain of RNA polymerase sigma factors"/>
    <property type="match status" value="1"/>
</dbReference>
<gene>
    <name evidence="7" type="ORF">SAMN04515674_11071</name>
</gene>
<dbReference type="InterPro" id="IPR013324">
    <property type="entry name" value="RNA_pol_sigma_r3/r4-like"/>
</dbReference>
<sequence length="194" mass="22829">MEYALLSDELLIKLLKTGDESAFQEIYNRYWKKLFHVALRKIQSRETVQEILQDLFVRLWEKKDQLQISQLNYYLFASLRYQIINHIKSQIVEEKYVSYAQNLAQDAFNPTEEQVALSELTAAIDSAIAQLPEKTREIFKLNHIEHKSVREISELLSIPERTIQHHLAKSLKILQTHLQEFTSFAMILILLQGE</sequence>
<dbReference type="Gene3D" id="1.10.1740.10">
    <property type="match status" value="1"/>
</dbReference>
<dbReference type="InterPro" id="IPR007627">
    <property type="entry name" value="RNA_pol_sigma70_r2"/>
</dbReference>
<evidence type="ECO:0000259" key="5">
    <source>
        <dbReference type="Pfam" id="PF04542"/>
    </source>
</evidence>
<feature type="domain" description="RNA polymerase sigma factor 70 region 4 type 2" evidence="6">
    <location>
        <begin position="123"/>
        <end position="172"/>
    </location>
</feature>
<dbReference type="RefSeq" id="WP_092018389.1">
    <property type="nucleotide sequence ID" value="NZ_FOXH01000010.1"/>
</dbReference>
<evidence type="ECO:0000313" key="7">
    <source>
        <dbReference type="EMBL" id="SFQ11183.1"/>
    </source>
</evidence>
<keyword evidence="8" id="KW-1185">Reference proteome</keyword>
<dbReference type="STRING" id="1079859.SAMN04515674_11071"/>
<dbReference type="PANTHER" id="PTHR43133:SF46">
    <property type="entry name" value="RNA POLYMERASE SIGMA-70 FACTOR ECF SUBFAMILY"/>
    <property type="match status" value="1"/>
</dbReference>
<evidence type="ECO:0000313" key="8">
    <source>
        <dbReference type="Proteomes" id="UP000199306"/>
    </source>
</evidence>
<dbReference type="NCBIfam" id="TIGR02937">
    <property type="entry name" value="sigma70-ECF"/>
    <property type="match status" value="1"/>
</dbReference>
<dbReference type="InterPro" id="IPR013325">
    <property type="entry name" value="RNA_pol_sigma_r2"/>
</dbReference>
<dbReference type="InterPro" id="IPR014327">
    <property type="entry name" value="RNA_pol_sigma70_bacteroid"/>
</dbReference>